<dbReference type="OrthoDB" id="10288808at2759"/>
<dbReference type="AlphaFoldDB" id="A0A8H3LB51"/>
<dbReference type="EMBL" id="BLAL01000074">
    <property type="protein sequence ID" value="GES83904.1"/>
    <property type="molecule type" value="Genomic_DNA"/>
</dbReference>
<protein>
    <submittedName>
        <fullName evidence="1">Uncharacterized protein</fullName>
    </submittedName>
</protein>
<evidence type="ECO:0000313" key="1">
    <source>
        <dbReference type="EMBL" id="GES83904.1"/>
    </source>
</evidence>
<accession>A0A8H3LB51</accession>
<proteinExistence type="predicted"/>
<comment type="caution">
    <text evidence="1">The sequence shown here is derived from an EMBL/GenBank/DDBJ whole genome shotgun (WGS) entry which is preliminary data.</text>
</comment>
<evidence type="ECO:0000313" key="2">
    <source>
        <dbReference type="Proteomes" id="UP000615446"/>
    </source>
</evidence>
<gene>
    <name evidence="1" type="ORF">RCL2_001105300</name>
</gene>
<reference evidence="1" key="1">
    <citation type="submission" date="2019-10" db="EMBL/GenBank/DDBJ databases">
        <title>Conservation and host-specific expression of non-tandemly repeated heterogenous ribosome RNA gene in arbuscular mycorrhizal fungi.</title>
        <authorList>
            <person name="Maeda T."/>
            <person name="Kobayashi Y."/>
            <person name="Nakagawa T."/>
            <person name="Ezawa T."/>
            <person name="Yamaguchi K."/>
            <person name="Bino T."/>
            <person name="Nishimoto Y."/>
            <person name="Shigenobu S."/>
            <person name="Kawaguchi M."/>
        </authorList>
    </citation>
    <scope>NUCLEOTIDE SEQUENCE</scope>
    <source>
        <strain evidence="1">HR1</strain>
    </source>
</reference>
<name>A0A8H3LB51_9GLOM</name>
<sequence>MSTLLNLSYISLSLSNDEIIEFQNLLISCKFLNSLEVNGIDYFDWNQLFEILIKSSPINLLTLGFYAFSIDSDFITFLKLFFDSWKNRCPILLKIRPLRFSKFATVTVATIRMFIEKL</sequence>
<organism evidence="1 2">
    <name type="scientific">Rhizophagus clarus</name>
    <dbReference type="NCBI Taxonomy" id="94130"/>
    <lineage>
        <taxon>Eukaryota</taxon>
        <taxon>Fungi</taxon>
        <taxon>Fungi incertae sedis</taxon>
        <taxon>Mucoromycota</taxon>
        <taxon>Glomeromycotina</taxon>
        <taxon>Glomeromycetes</taxon>
        <taxon>Glomerales</taxon>
        <taxon>Glomeraceae</taxon>
        <taxon>Rhizophagus</taxon>
    </lineage>
</organism>
<dbReference type="Proteomes" id="UP000615446">
    <property type="component" value="Unassembled WGS sequence"/>
</dbReference>